<proteinExistence type="predicted"/>
<name>A0A6C0KW76_9ZZZZ</name>
<dbReference type="EMBL" id="MN740990">
    <property type="protein sequence ID" value="QHU21511.1"/>
    <property type="molecule type" value="Genomic_DNA"/>
</dbReference>
<sequence>MSAKNIYILNYLNDLIELEHLRDKNKNLKIWTSESEWIFQTNFVYSFDVKIADNDNNIIIIKTDIKDNIHLLPKSINEIIKKYKLLQDFIMNYDDDYFLFIDITYFDNYIEKFFIQVLKLKENIYFDIDANS</sequence>
<reference evidence="1" key="1">
    <citation type="journal article" date="2020" name="Nature">
        <title>Giant virus diversity and host interactions through global metagenomics.</title>
        <authorList>
            <person name="Schulz F."/>
            <person name="Roux S."/>
            <person name="Paez-Espino D."/>
            <person name="Jungbluth S."/>
            <person name="Walsh D.A."/>
            <person name="Denef V.J."/>
            <person name="McMahon K.D."/>
            <person name="Konstantinidis K.T."/>
            <person name="Eloe-Fadrosh E.A."/>
            <person name="Kyrpides N.C."/>
            <person name="Woyke T."/>
        </authorList>
    </citation>
    <scope>NUCLEOTIDE SEQUENCE</scope>
    <source>
        <strain evidence="1">GVMAG-S-3300013094-109</strain>
    </source>
</reference>
<dbReference type="AlphaFoldDB" id="A0A6C0KW76"/>
<protein>
    <submittedName>
        <fullName evidence="1">Uncharacterized protein</fullName>
    </submittedName>
</protein>
<accession>A0A6C0KW76</accession>
<organism evidence="1">
    <name type="scientific">viral metagenome</name>
    <dbReference type="NCBI Taxonomy" id="1070528"/>
    <lineage>
        <taxon>unclassified sequences</taxon>
        <taxon>metagenomes</taxon>
        <taxon>organismal metagenomes</taxon>
    </lineage>
</organism>
<evidence type="ECO:0000313" key="1">
    <source>
        <dbReference type="EMBL" id="QHU21511.1"/>
    </source>
</evidence>